<dbReference type="Proteomes" id="UP001445335">
    <property type="component" value="Unassembled WGS sequence"/>
</dbReference>
<accession>A0AAW1SD30</accession>
<keyword evidence="2" id="KW-1185">Reference proteome</keyword>
<evidence type="ECO:0000313" key="1">
    <source>
        <dbReference type="EMBL" id="KAK9843814.1"/>
    </source>
</evidence>
<name>A0AAW1SD30_9CHLO</name>
<gene>
    <name evidence="1" type="ORF">WJX81_007385</name>
</gene>
<comment type="caution">
    <text evidence="1">The sequence shown here is derived from an EMBL/GenBank/DDBJ whole genome shotgun (WGS) entry which is preliminary data.</text>
</comment>
<dbReference type="EMBL" id="JALJOU010000005">
    <property type="protein sequence ID" value="KAK9843814.1"/>
    <property type="molecule type" value="Genomic_DNA"/>
</dbReference>
<organism evidence="1 2">
    <name type="scientific">Elliptochloris bilobata</name>
    <dbReference type="NCBI Taxonomy" id="381761"/>
    <lineage>
        <taxon>Eukaryota</taxon>
        <taxon>Viridiplantae</taxon>
        <taxon>Chlorophyta</taxon>
        <taxon>core chlorophytes</taxon>
        <taxon>Trebouxiophyceae</taxon>
        <taxon>Trebouxiophyceae incertae sedis</taxon>
        <taxon>Elliptochloris clade</taxon>
        <taxon>Elliptochloris</taxon>
    </lineage>
</organism>
<sequence length="101" mass="11160">MRNWSRLEGLLHDQEGHKRIFDERLLATTASLKKLAQLQAASRQRDSAWSVKQLLMGSERTRSSVQKLKATHANEQAAALAKGWHVTPACRIAVSSTLGGP</sequence>
<protein>
    <submittedName>
        <fullName evidence="1">Uncharacterized protein</fullName>
    </submittedName>
</protein>
<proteinExistence type="predicted"/>
<dbReference type="AlphaFoldDB" id="A0AAW1SD30"/>
<evidence type="ECO:0000313" key="2">
    <source>
        <dbReference type="Proteomes" id="UP001445335"/>
    </source>
</evidence>
<reference evidence="1 2" key="1">
    <citation type="journal article" date="2024" name="Nat. Commun.">
        <title>Phylogenomics reveals the evolutionary origins of lichenization in chlorophyte algae.</title>
        <authorList>
            <person name="Puginier C."/>
            <person name="Libourel C."/>
            <person name="Otte J."/>
            <person name="Skaloud P."/>
            <person name="Haon M."/>
            <person name="Grisel S."/>
            <person name="Petersen M."/>
            <person name="Berrin J.G."/>
            <person name="Delaux P.M."/>
            <person name="Dal Grande F."/>
            <person name="Keller J."/>
        </authorList>
    </citation>
    <scope>NUCLEOTIDE SEQUENCE [LARGE SCALE GENOMIC DNA]</scope>
    <source>
        <strain evidence="1 2">SAG 245.80</strain>
    </source>
</reference>